<dbReference type="InterPro" id="IPR010520">
    <property type="entry name" value="FrsA-like"/>
</dbReference>
<reference evidence="2 3" key="1">
    <citation type="submission" date="2018-05" db="EMBL/GenBank/DDBJ databases">
        <title>Reference genomes for bee gut microbiota database.</title>
        <authorList>
            <person name="Ellegaard K.M."/>
        </authorList>
    </citation>
    <scope>NUCLEOTIDE SEQUENCE [LARGE SCALE GENOMIC DNA]</scope>
    <source>
        <strain evidence="2 3">ESL0177</strain>
    </source>
</reference>
<dbReference type="Gene3D" id="3.40.50.1820">
    <property type="entry name" value="alpha/beta hydrolase"/>
    <property type="match status" value="1"/>
</dbReference>
<dbReference type="InterPro" id="IPR050261">
    <property type="entry name" value="FrsA_esterase"/>
</dbReference>
<sequence length="419" mass="47807">MVMTENLSEKIFKPQYDYPETSSLIKRLDSSNGSCTSPFDGEIDSKWYRIINPILWYWRGLPKLETEAVLSQIAISTKRHTDDKWLDTVIGYQPGNWIYEFLNQAAKWQAKADAIDQTNLSEEAKNNLHQDYLIASEYASIASYPHFKNDELAMYAQTCAYQAYMKALEYSPYTTKQIEFKVENRSIKTILHLPQNCDGVCPVVLVCNALGNLQIDYYRYFSEYLAPQGFAMLTVDLPTVGFSRNFVLTQNSSQIHQAIIEQLATVPWVDSNRVIVAGFRFGSHIATRLAYLMPNKIKGLFNFTPFVHQIFVDKTLQQNLPNCYKDMLACRLGLTSVSNQQLAAELNYFSLKNQGLLTRSCPVPIMNIIFEDDKLSNITEAKLIQSSKQSKIVTIAKTPLQKSLQNALTQSVKWMESIL</sequence>
<proteinExistence type="predicted"/>
<organism evidence="2 3">
    <name type="scientific">Gilliamella apicola</name>
    <dbReference type="NCBI Taxonomy" id="1196095"/>
    <lineage>
        <taxon>Bacteria</taxon>
        <taxon>Pseudomonadati</taxon>
        <taxon>Pseudomonadota</taxon>
        <taxon>Gammaproteobacteria</taxon>
        <taxon>Orbales</taxon>
        <taxon>Orbaceae</taxon>
        <taxon>Gilliamella</taxon>
    </lineage>
</organism>
<name>A0A2V4DUT4_9GAMM</name>
<dbReference type="SUPFAM" id="SSF53474">
    <property type="entry name" value="alpha/beta-Hydrolases"/>
    <property type="match status" value="1"/>
</dbReference>
<dbReference type="GO" id="GO:0016787">
    <property type="term" value="F:hydrolase activity"/>
    <property type="evidence" value="ECO:0007669"/>
    <property type="project" value="UniProtKB-KW"/>
</dbReference>
<protein>
    <submittedName>
        <fullName evidence="2">Esterase FrsA</fullName>
    </submittedName>
</protein>
<dbReference type="PANTHER" id="PTHR22946:SF4">
    <property type="entry name" value="ESTERASE FRSA"/>
    <property type="match status" value="1"/>
</dbReference>
<accession>A0A2V4DUT4</accession>
<evidence type="ECO:0000313" key="3">
    <source>
        <dbReference type="Proteomes" id="UP000247483"/>
    </source>
</evidence>
<dbReference type="Pfam" id="PF06500">
    <property type="entry name" value="FrsA-like"/>
    <property type="match status" value="1"/>
</dbReference>
<dbReference type="InterPro" id="IPR029058">
    <property type="entry name" value="AB_hydrolase_fold"/>
</dbReference>
<keyword evidence="1" id="KW-0378">Hydrolase</keyword>
<dbReference type="AlphaFoldDB" id="A0A2V4DUT4"/>
<evidence type="ECO:0000256" key="1">
    <source>
        <dbReference type="ARBA" id="ARBA00022801"/>
    </source>
</evidence>
<evidence type="ECO:0000313" key="2">
    <source>
        <dbReference type="EMBL" id="PXZ04003.1"/>
    </source>
</evidence>
<comment type="caution">
    <text evidence="2">The sequence shown here is derived from an EMBL/GenBank/DDBJ whole genome shotgun (WGS) entry which is preliminary data.</text>
</comment>
<dbReference type="EMBL" id="QGLP01000005">
    <property type="protein sequence ID" value="PXZ04003.1"/>
    <property type="molecule type" value="Genomic_DNA"/>
</dbReference>
<dbReference type="NCBIfam" id="NF003460">
    <property type="entry name" value="PRK05077.1"/>
    <property type="match status" value="1"/>
</dbReference>
<dbReference type="Proteomes" id="UP000247483">
    <property type="component" value="Unassembled WGS sequence"/>
</dbReference>
<gene>
    <name evidence="2" type="ORF">DKK79_06405</name>
</gene>
<dbReference type="PANTHER" id="PTHR22946">
    <property type="entry name" value="DIENELACTONE HYDROLASE DOMAIN-CONTAINING PROTEIN-RELATED"/>
    <property type="match status" value="1"/>
</dbReference>